<keyword evidence="1" id="KW-1133">Transmembrane helix</keyword>
<accession>A0A402ABW2</accession>
<evidence type="ECO:0000256" key="1">
    <source>
        <dbReference type="SAM" id="Phobius"/>
    </source>
</evidence>
<dbReference type="RefSeq" id="WP_126548445.1">
    <property type="nucleotide sequence ID" value="NZ_BIFS01000001.1"/>
</dbReference>
<dbReference type="EMBL" id="BIFS01000001">
    <property type="protein sequence ID" value="GCE16568.1"/>
    <property type="molecule type" value="Genomic_DNA"/>
</dbReference>
<name>A0A402ABW2_9CHLR</name>
<gene>
    <name evidence="2" type="ORF">KDK_03680</name>
</gene>
<keyword evidence="3" id="KW-1185">Reference proteome</keyword>
<feature type="transmembrane region" description="Helical" evidence="1">
    <location>
        <begin position="71"/>
        <end position="91"/>
    </location>
</feature>
<dbReference type="OrthoDB" id="9767568at2"/>
<proteinExistence type="predicted"/>
<feature type="transmembrane region" description="Helical" evidence="1">
    <location>
        <begin position="12"/>
        <end position="31"/>
    </location>
</feature>
<evidence type="ECO:0000313" key="3">
    <source>
        <dbReference type="Proteomes" id="UP000287188"/>
    </source>
</evidence>
<dbReference type="Proteomes" id="UP000287188">
    <property type="component" value="Unassembled WGS sequence"/>
</dbReference>
<keyword evidence="1" id="KW-0472">Membrane</keyword>
<sequence>MRTWLQMFQQMRIYLFPGLIAPLIIGIMLAWQQGAVLNWFYVTLALLLNLVTFGLLHRYLIGPDQRYKNSWYSIILVWLAGSLFVISAYALQSGHISGTTLLASLQSGSMRPFFTMHTSYPPRI</sequence>
<dbReference type="AlphaFoldDB" id="A0A402ABW2"/>
<organism evidence="2 3">
    <name type="scientific">Dictyobacter kobayashii</name>
    <dbReference type="NCBI Taxonomy" id="2014872"/>
    <lineage>
        <taxon>Bacteria</taxon>
        <taxon>Bacillati</taxon>
        <taxon>Chloroflexota</taxon>
        <taxon>Ktedonobacteria</taxon>
        <taxon>Ktedonobacterales</taxon>
        <taxon>Dictyobacteraceae</taxon>
        <taxon>Dictyobacter</taxon>
    </lineage>
</organism>
<reference evidence="3" key="1">
    <citation type="submission" date="2018-12" db="EMBL/GenBank/DDBJ databases">
        <title>Tengunoibacter tsumagoiensis gen. nov., sp. nov., Dictyobacter kobayashii sp. nov., D. alpinus sp. nov., and D. joshuensis sp. nov. and description of Dictyobacteraceae fam. nov. within the order Ktedonobacterales isolated from Tengu-no-mugimeshi.</title>
        <authorList>
            <person name="Wang C.M."/>
            <person name="Zheng Y."/>
            <person name="Sakai Y."/>
            <person name="Toyoda A."/>
            <person name="Minakuchi Y."/>
            <person name="Abe K."/>
            <person name="Yokota A."/>
            <person name="Yabe S."/>
        </authorList>
    </citation>
    <scope>NUCLEOTIDE SEQUENCE [LARGE SCALE GENOMIC DNA]</scope>
    <source>
        <strain evidence="3">Uno11</strain>
    </source>
</reference>
<feature type="transmembrane region" description="Helical" evidence="1">
    <location>
        <begin position="37"/>
        <end position="59"/>
    </location>
</feature>
<evidence type="ECO:0000313" key="2">
    <source>
        <dbReference type="EMBL" id="GCE16568.1"/>
    </source>
</evidence>
<keyword evidence="1" id="KW-0812">Transmembrane</keyword>
<protein>
    <submittedName>
        <fullName evidence="2">Uncharacterized protein</fullName>
    </submittedName>
</protein>
<comment type="caution">
    <text evidence="2">The sequence shown here is derived from an EMBL/GenBank/DDBJ whole genome shotgun (WGS) entry which is preliminary data.</text>
</comment>